<feature type="signal peptide" evidence="1">
    <location>
        <begin position="1"/>
        <end position="21"/>
    </location>
</feature>
<evidence type="ECO:0000313" key="2">
    <source>
        <dbReference type="EMBL" id="MUL27998.1"/>
    </source>
</evidence>
<reference evidence="2 3" key="1">
    <citation type="submission" date="2019-09" db="EMBL/GenBank/DDBJ databases">
        <title>Prevotella A2879 sp. nov., isolated from an abscess of a patient.</title>
        <authorList>
            <person name="Buhl M."/>
            <person name="Oberhettinger P."/>
        </authorList>
    </citation>
    <scope>NUCLEOTIDE SEQUENCE [LARGE SCALE GENOMIC DNA]</scope>
    <source>
        <strain evidence="2 3">A2879</strain>
    </source>
</reference>
<dbReference type="AlphaFoldDB" id="A0A7C9LPS8"/>
<evidence type="ECO:0008006" key="4">
    <source>
        <dbReference type="Google" id="ProtNLM"/>
    </source>
</evidence>
<dbReference type="Proteomes" id="UP000482295">
    <property type="component" value="Unassembled WGS sequence"/>
</dbReference>
<dbReference type="PROSITE" id="PS51257">
    <property type="entry name" value="PROKAR_LIPOPROTEIN"/>
    <property type="match status" value="1"/>
</dbReference>
<feature type="chain" id="PRO_5028937927" description="Lipoprotein" evidence="1">
    <location>
        <begin position="22"/>
        <end position="290"/>
    </location>
</feature>
<accession>A0A7C9LPS8</accession>
<comment type="caution">
    <text evidence="2">The sequence shown here is derived from an EMBL/GenBank/DDBJ whole genome shotgun (WGS) entry which is preliminary data.</text>
</comment>
<organism evidence="2 3">
    <name type="scientific">Prevotella vespertina</name>
    <dbReference type="NCBI Taxonomy" id="2608404"/>
    <lineage>
        <taxon>Bacteria</taxon>
        <taxon>Pseudomonadati</taxon>
        <taxon>Bacteroidota</taxon>
        <taxon>Bacteroidia</taxon>
        <taxon>Bacteroidales</taxon>
        <taxon>Prevotellaceae</taxon>
        <taxon>Prevotella</taxon>
    </lineage>
</organism>
<name>A0A7C9LPS8_9BACT</name>
<evidence type="ECO:0000313" key="3">
    <source>
        <dbReference type="Proteomes" id="UP000482295"/>
    </source>
</evidence>
<keyword evidence="3" id="KW-1185">Reference proteome</keyword>
<proteinExistence type="predicted"/>
<sequence>MKRIAKLFLALAVVASPMLFTSCDDYDDNGYYYYNDLVSSAVRNYRYDYPNGSDYYTAYNWFYVHYPEAYTNEFYAFMDAIGSSRNAYWNSYNNGNYNWNNNYNNQYNSSNNQLVAEAQTLTGEWEGDIVYEYTNDKTHQRVRDQFTANMKFFQYDSSTSSLSGNGVEVDTNSKGETQTLNFSWYVNNDGSIYIKYTKTGTIFVLDKNKGNDGFHLGYEQGKGYDTFFGTGYSTNTTDVLKLDLARQRPASAKASTLSTRVASQYTSFGKATQNDFAKFKTDAVSRLHER</sequence>
<evidence type="ECO:0000256" key="1">
    <source>
        <dbReference type="SAM" id="SignalP"/>
    </source>
</evidence>
<protein>
    <recommendedName>
        <fullName evidence="4">Lipoprotein</fullName>
    </recommendedName>
</protein>
<keyword evidence="1" id="KW-0732">Signal</keyword>
<dbReference type="RefSeq" id="WP_155715988.1">
    <property type="nucleotide sequence ID" value="NZ_VVIQ01000005.1"/>
</dbReference>
<dbReference type="EMBL" id="VVIQ01000005">
    <property type="protein sequence ID" value="MUL27998.1"/>
    <property type="molecule type" value="Genomic_DNA"/>
</dbReference>
<gene>
    <name evidence="2" type="ORF">F0475_06715</name>
</gene>